<feature type="region of interest" description="Disordered" evidence="4">
    <location>
        <begin position="12"/>
        <end position="47"/>
    </location>
</feature>
<accession>A0A8J2MYU4</accession>
<dbReference type="PROSITE" id="PS51460">
    <property type="entry name" value="GAR"/>
    <property type="match status" value="1"/>
</dbReference>
<name>A0A8J2MYU4_9PLEO</name>
<feature type="compositionally biased region" description="Low complexity" evidence="4">
    <location>
        <begin position="621"/>
        <end position="645"/>
    </location>
</feature>
<feature type="compositionally biased region" description="Polar residues" evidence="4">
    <location>
        <begin position="509"/>
        <end position="533"/>
    </location>
</feature>
<protein>
    <recommendedName>
        <fullName evidence="5">GAR domain-containing protein</fullName>
    </recommendedName>
</protein>
<evidence type="ECO:0000259" key="5">
    <source>
        <dbReference type="PROSITE" id="PS51460"/>
    </source>
</evidence>
<evidence type="ECO:0000256" key="4">
    <source>
        <dbReference type="SAM" id="MobiDB-lite"/>
    </source>
</evidence>
<evidence type="ECO:0000256" key="3">
    <source>
        <dbReference type="ARBA" id="ARBA00023212"/>
    </source>
</evidence>
<feature type="region of interest" description="Disordered" evidence="4">
    <location>
        <begin position="358"/>
        <end position="422"/>
    </location>
</feature>
<dbReference type="GeneID" id="67015803"/>
<dbReference type="Proteomes" id="UP000676310">
    <property type="component" value="Unassembled WGS sequence"/>
</dbReference>
<gene>
    <name evidence="6" type="ORF">ALTATR162_LOCUS4166</name>
</gene>
<evidence type="ECO:0000256" key="1">
    <source>
        <dbReference type="ARBA" id="ARBA00004245"/>
    </source>
</evidence>
<feature type="compositionally biased region" description="Polar residues" evidence="4">
    <location>
        <begin position="473"/>
        <end position="494"/>
    </location>
</feature>
<dbReference type="SUPFAM" id="SSF143575">
    <property type="entry name" value="GAS2 domain-like"/>
    <property type="match status" value="1"/>
</dbReference>
<feature type="compositionally biased region" description="Polar residues" evidence="4">
    <location>
        <begin position="362"/>
        <end position="371"/>
    </location>
</feature>
<reference evidence="6" key="1">
    <citation type="submission" date="2021-05" db="EMBL/GenBank/DDBJ databases">
        <authorList>
            <person name="Stam R."/>
        </authorList>
    </citation>
    <scope>NUCLEOTIDE SEQUENCE</scope>
    <source>
        <strain evidence="6">CS162</strain>
    </source>
</reference>
<dbReference type="OrthoDB" id="5409589at2759"/>
<keyword evidence="3" id="KW-0206">Cytoskeleton</keyword>
<dbReference type="Gene3D" id="3.30.920.20">
    <property type="entry name" value="Gas2-like domain"/>
    <property type="match status" value="1"/>
</dbReference>
<dbReference type="Pfam" id="PF02187">
    <property type="entry name" value="GAS2"/>
    <property type="match status" value="1"/>
</dbReference>
<feature type="compositionally biased region" description="Polar residues" evidence="4">
    <location>
        <begin position="575"/>
        <end position="587"/>
    </location>
</feature>
<feature type="region of interest" description="Disordered" evidence="4">
    <location>
        <begin position="575"/>
        <end position="702"/>
    </location>
</feature>
<dbReference type="GO" id="GO:0008017">
    <property type="term" value="F:microtubule binding"/>
    <property type="evidence" value="ECO:0007669"/>
    <property type="project" value="InterPro"/>
</dbReference>
<comment type="subcellular location">
    <subcellularLocation>
        <location evidence="1">Cytoplasm</location>
        <location evidence="1">Cytoskeleton</location>
    </subcellularLocation>
</comment>
<evidence type="ECO:0000313" key="7">
    <source>
        <dbReference type="Proteomes" id="UP000676310"/>
    </source>
</evidence>
<dbReference type="InterPro" id="IPR003108">
    <property type="entry name" value="GAR_dom"/>
</dbReference>
<evidence type="ECO:0000313" key="6">
    <source>
        <dbReference type="EMBL" id="CAG5156368.1"/>
    </source>
</evidence>
<comment type="caution">
    <text evidence="6">The sequence shown here is derived from an EMBL/GenBank/DDBJ whole genome shotgun (WGS) entry which is preliminary data.</text>
</comment>
<evidence type="ECO:0000256" key="2">
    <source>
        <dbReference type="ARBA" id="ARBA00022490"/>
    </source>
</evidence>
<feature type="region of interest" description="Disordered" evidence="4">
    <location>
        <begin position="970"/>
        <end position="1024"/>
    </location>
</feature>
<sequence length="1024" mass="111941">MDVFSSPLRMIPPLTPRRVPSPAMSPAGRRGRAYGSSEESRLRDLSPETTLRAFTQKPMPFDTTRDEYKIFSCIETLTAAERDLGSRVAKAAQRLKIWCAEIEQWGWSGSFEQPSAEFCEQRRKSIEMRIREHVAESDTADAMPPLEYWGSMLSVEVEQHDARLDDIADEMLKLDVEELKEHVLDMHPAGRSRPSSAGYEANRQHYKVMDDFSFLITQTLLSALPHHAQLKARLSTWTARVSILREAPRYTGELDTAQKAMRLGWDAIEPPADNSDAAFEQWKNAVDTISRVLHQKVSDLGRQLDKMLDTLEGQEDCLPENWIDVFESTEADYGRWKHESRRRVIDLEVRRRADGFGVINKGGTQETSHSSDLAPELGLTPERDTKTTAYTSGERASITASSSVNPGNNGVQSASARPDATSARIDSVASALEASPEEAASQNSRQAISYDYFGSAPVRQMFSGDYGLNASGSSNSTLHTSTGSNNTRQVSGETDATEFELRQSIAPPSRTSTASDSVATTLPKNMSFESEQPSVDEDSEFEEGDTVVQYELDESLDEVAAHSVSEAFLSAQTEVEQSSQTSIQNRPNPLALFGNPTIIKNDGQDSPTMEPPQTPRSWRGSLSSLSTDISPDSSPPSTVEESPSVRNATNRSMRAPRPELNAAMAKRRPVQSTTTTTTDDTASAPWPPTHFAQKSTSSAEELERKISDILTTIPGRIRLRSGPGPDAPEVKPARGLLAKGSRGYLRAARSVSGLKSPELTLSPAKSEFDLNNTASGRRSAAAARGDNDIKLYHLTQPGKEQPIKLFIRRVGENGERVMVRVGGGWSDLGEYLRQYAEHHGRRTASEGKFEVLGLEVKNPDSSPTRPDSRASKMERRISVGFPLASPNTTPVKSSGLSYFTSDEAPPPMPSFITGTPGAAEDPTMPSSASSRSSWQGKEVGLAGPKAKKLDLSGEKLEWIEGMMKQARTVSSNVITSSHPPFERTDSRGDSRPGSAVGGKKSEFGDLGKVGATKRVFMKGGKPDH</sequence>
<feature type="region of interest" description="Disordered" evidence="4">
    <location>
        <begin position="901"/>
        <end position="941"/>
    </location>
</feature>
<proteinExistence type="predicted"/>
<dbReference type="InterPro" id="IPR036534">
    <property type="entry name" value="GAR_dom_sf"/>
</dbReference>
<dbReference type="RefSeq" id="XP_043167711.1">
    <property type="nucleotide sequence ID" value="XM_043311776.1"/>
</dbReference>
<feature type="region of interest" description="Disordered" evidence="4">
    <location>
        <begin position="473"/>
        <end position="542"/>
    </location>
</feature>
<keyword evidence="7" id="KW-1185">Reference proteome</keyword>
<feature type="compositionally biased region" description="Basic and acidic residues" evidence="4">
    <location>
        <begin position="980"/>
        <end position="990"/>
    </location>
</feature>
<dbReference type="EMBL" id="CAJRGZ010000017">
    <property type="protein sequence ID" value="CAG5156368.1"/>
    <property type="molecule type" value="Genomic_DNA"/>
</dbReference>
<feature type="compositionally biased region" description="Polar residues" evidence="4">
    <location>
        <begin position="398"/>
        <end position="415"/>
    </location>
</feature>
<dbReference type="AlphaFoldDB" id="A0A8J2MYU4"/>
<keyword evidence="2" id="KW-0963">Cytoplasm</keyword>
<dbReference type="GO" id="GO:0005856">
    <property type="term" value="C:cytoskeleton"/>
    <property type="evidence" value="ECO:0007669"/>
    <property type="project" value="UniProtKB-SubCell"/>
</dbReference>
<feature type="domain" description="GAR" evidence="5">
    <location>
        <begin position="756"/>
        <end position="839"/>
    </location>
</feature>
<organism evidence="6 7">
    <name type="scientific">Alternaria atra</name>
    <dbReference type="NCBI Taxonomy" id="119953"/>
    <lineage>
        <taxon>Eukaryota</taxon>
        <taxon>Fungi</taxon>
        <taxon>Dikarya</taxon>
        <taxon>Ascomycota</taxon>
        <taxon>Pezizomycotina</taxon>
        <taxon>Dothideomycetes</taxon>
        <taxon>Pleosporomycetidae</taxon>
        <taxon>Pleosporales</taxon>
        <taxon>Pleosporineae</taxon>
        <taxon>Pleosporaceae</taxon>
        <taxon>Alternaria</taxon>
        <taxon>Alternaria sect. Ulocladioides</taxon>
    </lineage>
</organism>